<evidence type="ECO:0000313" key="3">
    <source>
        <dbReference type="Proteomes" id="UP001219525"/>
    </source>
</evidence>
<dbReference type="Gene3D" id="3.40.50.1820">
    <property type="entry name" value="alpha/beta hydrolase"/>
    <property type="match status" value="1"/>
</dbReference>
<dbReference type="GO" id="GO:0016787">
    <property type="term" value="F:hydrolase activity"/>
    <property type="evidence" value="ECO:0007669"/>
    <property type="project" value="UniProtKB-KW"/>
</dbReference>
<protein>
    <submittedName>
        <fullName evidence="2">Alpha/Beta hydrolase protein</fullName>
    </submittedName>
</protein>
<dbReference type="PANTHER" id="PTHR17630">
    <property type="entry name" value="DIENELACTONE HYDROLASE"/>
    <property type="match status" value="1"/>
</dbReference>
<dbReference type="AlphaFoldDB" id="A0AAD6YDL5"/>
<dbReference type="EMBL" id="JARJCW010000017">
    <property type="protein sequence ID" value="KAJ7215502.1"/>
    <property type="molecule type" value="Genomic_DNA"/>
</dbReference>
<dbReference type="SUPFAM" id="SSF53474">
    <property type="entry name" value="alpha/beta-Hydrolases"/>
    <property type="match status" value="1"/>
</dbReference>
<feature type="domain" description="Dienelactone hydrolase" evidence="1">
    <location>
        <begin position="35"/>
        <end position="252"/>
    </location>
</feature>
<dbReference type="Proteomes" id="UP001219525">
    <property type="component" value="Unassembled WGS sequence"/>
</dbReference>
<organism evidence="2 3">
    <name type="scientific">Mycena pura</name>
    <dbReference type="NCBI Taxonomy" id="153505"/>
    <lineage>
        <taxon>Eukaryota</taxon>
        <taxon>Fungi</taxon>
        <taxon>Dikarya</taxon>
        <taxon>Basidiomycota</taxon>
        <taxon>Agaricomycotina</taxon>
        <taxon>Agaricomycetes</taxon>
        <taxon>Agaricomycetidae</taxon>
        <taxon>Agaricales</taxon>
        <taxon>Marasmiineae</taxon>
        <taxon>Mycenaceae</taxon>
        <taxon>Mycena</taxon>
    </lineage>
</organism>
<name>A0AAD6YDL5_9AGAR</name>
<proteinExistence type="predicted"/>
<sequence>MSDPVLAAPSGACCLSGFPHQGTPQGTFTSVAGVKTYIARPPTPAHWQQRRVILYFPDVWGIDIFLNGQLLCDYFASQGFLVLAMDYFRGDPIMLHRIEPGFDFEGWKVKHKAFAAGAVPEWIDAVKTQFGTPETKYAAVGYCFGAPYVMDALSETSSAVCVGAFGHPAFLNESHFTNCARAASLPVLRGDGPHVPRHRAEELLGAGACTFHVQLFSGVGHGFCLRGDMTDPYRRFVKEESASGIVRWFTKFIIRLLIKLRRSLVRLLIKLRRSLGGPFL</sequence>
<evidence type="ECO:0000313" key="2">
    <source>
        <dbReference type="EMBL" id="KAJ7215502.1"/>
    </source>
</evidence>
<gene>
    <name evidence="2" type="ORF">GGX14DRAFT_608463</name>
</gene>
<keyword evidence="3" id="KW-1185">Reference proteome</keyword>
<dbReference type="Pfam" id="PF01738">
    <property type="entry name" value="DLH"/>
    <property type="match status" value="1"/>
</dbReference>
<comment type="caution">
    <text evidence="2">The sequence shown here is derived from an EMBL/GenBank/DDBJ whole genome shotgun (WGS) entry which is preliminary data.</text>
</comment>
<dbReference type="InterPro" id="IPR029058">
    <property type="entry name" value="AB_hydrolase_fold"/>
</dbReference>
<evidence type="ECO:0000259" key="1">
    <source>
        <dbReference type="Pfam" id="PF01738"/>
    </source>
</evidence>
<accession>A0AAD6YDL5</accession>
<keyword evidence="2" id="KW-0378">Hydrolase</keyword>
<reference evidence="2" key="1">
    <citation type="submission" date="2023-03" db="EMBL/GenBank/DDBJ databases">
        <title>Massive genome expansion in bonnet fungi (Mycena s.s.) driven by repeated elements and novel gene families across ecological guilds.</title>
        <authorList>
            <consortium name="Lawrence Berkeley National Laboratory"/>
            <person name="Harder C.B."/>
            <person name="Miyauchi S."/>
            <person name="Viragh M."/>
            <person name="Kuo A."/>
            <person name="Thoen E."/>
            <person name="Andreopoulos B."/>
            <person name="Lu D."/>
            <person name="Skrede I."/>
            <person name="Drula E."/>
            <person name="Henrissat B."/>
            <person name="Morin E."/>
            <person name="Kohler A."/>
            <person name="Barry K."/>
            <person name="LaButti K."/>
            <person name="Morin E."/>
            <person name="Salamov A."/>
            <person name="Lipzen A."/>
            <person name="Mereny Z."/>
            <person name="Hegedus B."/>
            <person name="Baldrian P."/>
            <person name="Stursova M."/>
            <person name="Weitz H."/>
            <person name="Taylor A."/>
            <person name="Grigoriev I.V."/>
            <person name="Nagy L.G."/>
            <person name="Martin F."/>
            <person name="Kauserud H."/>
        </authorList>
    </citation>
    <scope>NUCLEOTIDE SEQUENCE</scope>
    <source>
        <strain evidence="2">9144</strain>
    </source>
</reference>
<dbReference type="InterPro" id="IPR002925">
    <property type="entry name" value="Dienelactn_hydro"/>
</dbReference>
<dbReference type="PANTHER" id="PTHR17630:SF44">
    <property type="entry name" value="PROTEIN AIM2"/>
    <property type="match status" value="1"/>
</dbReference>